<keyword evidence="4 5" id="KW-0472">Membrane</keyword>
<feature type="non-terminal residue" evidence="7">
    <location>
        <position position="66"/>
    </location>
</feature>
<accession>A0A1L9URH7</accession>
<dbReference type="InterPro" id="IPR001516">
    <property type="entry name" value="Proton_antipo_N"/>
</dbReference>
<gene>
    <name evidence="7" type="ORF">ASPBRDRAFT_96545</name>
</gene>
<feature type="transmembrane region" description="Helical" evidence="5">
    <location>
        <begin position="6"/>
        <end position="27"/>
    </location>
</feature>
<dbReference type="EMBL" id="KV878681">
    <property type="protein sequence ID" value="OJJ74156.1"/>
    <property type="molecule type" value="Genomic_DNA"/>
</dbReference>
<feature type="domain" description="NADH-Ubiquinone oxidoreductase (complex I) chain 5 N-terminal" evidence="6">
    <location>
        <begin position="43"/>
        <end position="66"/>
    </location>
</feature>
<proteinExistence type="predicted"/>
<keyword evidence="8" id="KW-1185">Reference proteome</keyword>
<evidence type="ECO:0000256" key="3">
    <source>
        <dbReference type="ARBA" id="ARBA00022989"/>
    </source>
</evidence>
<dbReference type="RefSeq" id="XP_067481404.1">
    <property type="nucleotide sequence ID" value="XM_067629538.1"/>
</dbReference>
<evidence type="ECO:0000256" key="2">
    <source>
        <dbReference type="ARBA" id="ARBA00022692"/>
    </source>
</evidence>
<dbReference type="VEuPathDB" id="FungiDB:ASPBRDRAFT_96545"/>
<evidence type="ECO:0000256" key="1">
    <source>
        <dbReference type="ARBA" id="ARBA00004141"/>
    </source>
</evidence>
<feature type="non-terminal residue" evidence="7">
    <location>
        <position position="1"/>
    </location>
</feature>
<protein>
    <recommendedName>
        <fullName evidence="6">NADH-Ubiquinone oxidoreductase (complex I) chain 5 N-terminal domain-containing protein</fullName>
    </recommendedName>
</protein>
<evidence type="ECO:0000259" key="6">
    <source>
        <dbReference type="Pfam" id="PF00662"/>
    </source>
</evidence>
<dbReference type="GO" id="GO:0016020">
    <property type="term" value="C:membrane"/>
    <property type="evidence" value="ECO:0007669"/>
    <property type="project" value="UniProtKB-SubCell"/>
</dbReference>
<dbReference type="GeneID" id="93582025"/>
<dbReference type="OrthoDB" id="2686308at2759"/>
<dbReference type="Pfam" id="PF00662">
    <property type="entry name" value="Proton_antipo_N"/>
    <property type="match status" value="1"/>
</dbReference>
<keyword evidence="3 5" id="KW-1133">Transmembrane helix</keyword>
<dbReference type="AlphaFoldDB" id="A0A1L9URH7"/>
<feature type="transmembrane region" description="Helical" evidence="5">
    <location>
        <begin position="39"/>
        <end position="60"/>
    </location>
</feature>
<reference evidence="8" key="1">
    <citation type="journal article" date="2017" name="Genome Biol.">
        <title>Comparative genomics reveals high biological diversity and specific adaptations in the industrially and medically important fungal genus Aspergillus.</title>
        <authorList>
            <person name="de Vries R.P."/>
            <person name="Riley R."/>
            <person name="Wiebenga A."/>
            <person name="Aguilar-Osorio G."/>
            <person name="Amillis S."/>
            <person name="Uchima C.A."/>
            <person name="Anderluh G."/>
            <person name="Asadollahi M."/>
            <person name="Askin M."/>
            <person name="Barry K."/>
            <person name="Battaglia E."/>
            <person name="Bayram O."/>
            <person name="Benocci T."/>
            <person name="Braus-Stromeyer S.A."/>
            <person name="Caldana C."/>
            <person name="Canovas D."/>
            <person name="Cerqueira G.C."/>
            <person name="Chen F."/>
            <person name="Chen W."/>
            <person name="Choi C."/>
            <person name="Clum A."/>
            <person name="Dos Santos R.A."/>
            <person name="Damasio A.R."/>
            <person name="Diallinas G."/>
            <person name="Emri T."/>
            <person name="Fekete E."/>
            <person name="Flipphi M."/>
            <person name="Freyberg S."/>
            <person name="Gallo A."/>
            <person name="Gournas C."/>
            <person name="Habgood R."/>
            <person name="Hainaut M."/>
            <person name="Harispe M.L."/>
            <person name="Henrissat B."/>
            <person name="Hilden K.S."/>
            <person name="Hope R."/>
            <person name="Hossain A."/>
            <person name="Karabika E."/>
            <person name="Karaffa L."/>
            <person name="Karanyi Z."/>
            <person name="Krasevec N."/>
            <person name="Kuo A."/>
            <person name="Kusch H."/>
            <person name="LaButti K."/>
            <person name="Lagendijk E.L."/>
            <person name="Lapidus A."/>
            <person name="Levasseur A."/>
            <person name="Lindquist E."/>
            <person name="Lipzen A."/>
            <person name="Logrieco A.F."/>
            <person name="MacCabe A."/>
            <person name="Maekelae M.R."/>
            <person name="Malavazi I."/>
            <person name="Melin P."/>
            <person name="Meyer V."/>
            <person name="Mielnichuk N."/>
            <person name="Miskei M."/>
            <person name="Molnar A.P."/>
            <person name="Mule G."/>
            <person name="Ngan C.Y."/>
            <person name="Orejas M."/>
            <person name="Orosz E."/>
            <person name="Ouedraogo J.P."/>
            <person name="Overkamp K.M."/>
            <person name="Park H.-S."/>
            <person name="Perrone G."/>
            <person name="Piumi F."/>
            <person name="Punt P.J."/>
            <person name="Ram A.F."/>
            <person name="Ramon A."/>
            <person name="Rauscher S."/>
            <person name="Record E."/>
            <person name="Riano-Pachon D.M."/>
            <person name="Robert V."/>
            <person name="Roehrig J."/>
            <person name="Ruller R."/>
            <person name="Salamov A."/>
            <person name="Salih N.S."/>
            <person name="Samson R.A."/>
            <person name="Sandor E."/>
            <person name="Sanguinetti M."/>
            <person name="Schuetze T."/>
            <person name="Sepcic K."/>
            <person name="Shelest E."/>
            <person name="Sherlock G."/>
            <person name="Sophianopoulou V."/>
            <person name="Squina F.M."/>
            <person name="Sun H."/>
            <person name="Susca A."/>
            <person name="Todd R.B."/>
            <person name="Tsang A."/>
            <person name="Unkles S.E."/>
            <person name="van de Wiele N."/>
            <person name="van Rossen-Uffink D."/>
            <person name="Oliveira J.V."/>
            <person name="Vesth T.C."/>
            <person name="Visser J."/>
            <person name="Yu J.-H."/>
            <person name="Zhou M."/>
            <person name="Andersen M.R."/>
            <person name="Archer D.B."/>
            <person name="Baker S.E."/>
            <person name="Benoit I."/>
            <person name="Brakhage A.A."/>
            <person name="Braus G.H."/>
            <person name="Fischer R."/>
            <person name="Frisvad J.C."/>
            <person name="Goldman G.H."/>
            <person name="Houbraken J."/>
            <person name="Oakley B."/>
            <person name="Pocsi I."/>
            <person name="Scazzocchio C."/>
            <person name="Seiboth B."/>
            <person name="vanKuyk P.A."/>
            <person name="Wortman J."/>
            <person name="Dyer P.S."/>
            <person name="Grigoriev I.V."/>
        </authorList>
    </citation>
    <scope>NUCLEOTIDE SEQUENCE [LARGE SCALE GENOMIC DNA]</scope>
    <source>
        <strain evidence="8">CBS 101740 / IMI 381727 / IBT 21946</strain>
    </source>
</reference>
<sequence>IITTTFLAILAFFEVGFNNIPVTINLMLNHFMFYEILDLIHSTVSMLLPVLIVSTLVHIYSISYMS</sequence>
<name>A0A1L9URH7_ASPBC</name>
<evidence type="ECO:0000313" key="8">
    <source>
        <dbReference type="Proteomes" id="UP000184499"/>
    </source>
</evidence>
<comment type="subcellular location">
    <subcellularLocation>
        <location evidence="1">Membrane</location>
        <topology evidence="1">Multi-pass membrane protein</topology>
    </subcellularLocation>
</comment>
<evidence type="ECO:0000256" key="5">
    <source>
        <dbReference type="SAM" id="Phobius"/>
    </source>
</evidence>
<keyword evidence="2 5" id="KW-0812">Transmembrane</keyword>
<evidence type="ECO:0000256" key="4">
    <source>
        <dbReference type="ARBA" id="ARBA00023136"/>
    </source>
</evidence>
<dbReference type="Proteomes" id="UP000184499">
    <property type="component" value="Unassembled WGS sequence"/>
</dbReference>
<evidence type="ECO:0000313" key="7">
    <source>
        <dbReference type="EMBL" id="OJJ74156.1"/>
    </source>
</evidence>
<dbReference type="STRING" id="767769.A0A1L9URH7"/>
<organism evidence="7 8">
    <name type="scientific">Aspergillus brasiliensis (strain CBS 101740 / IMI 381727 / IBT 21946)</name>
    <dbReference type="NCBI Taxonomy" id="767769"/>
    <lineage>
        <taxon>Eukaryota</taxon>
        <taxon>Fungi</taxon>
        <taxon>Dikarya</taxon>
        <taxon>Ascomycota</taxon>
        <taxon>Pezizomycotina</taxon>
        <taxon>Eurotiomycetes</taxon>
        <taxon>Eurotiomycetidae</taxon>
        <taxon>Eurotiales</taxon>
        <taxon>Aspergillaceae</taxon>
        <taxon>Aspergillus</taxon>
        <taxon>Aspergillus subgen. Circumdati</taxon>
    </lineage>
</organism>